<feature type="transmembrane region" description="Helical" evidence="1">
    <location>
        <begin position="89"/>
        <end position="115"/>
    </location>
</feature>
<dbReference type="Gene3D" id="3.40.30.10">
    <property type="entry name" value="Glutaredoxin"/>
    <property type="match status" value="1"/>
</dbReference>
<keyword evidence="3" id="KW-1185">Reference proteome</keyword>
<dbReference type="SUPFAM" id="SSF52833">
    <property type="entry name" value="Thioredoxin-like"/>
    <property type="match status" value="1"/>
</dbReference>
<sequence length="245" mass="27824">MEKKGSKPMELLNQLVSEPYYLLHFLAFFSYFVVRSSASSILSPPITQLLFYREIQAVLAFLVLITVKFVREETWEAFISDTLFFGKLFLIAITLIMDYHLTLWYIVGFSVIYVLSQQPPCSELGTSSKLTPLQLETLLTEGNTSRFWLVEFCNSCSSSCIRVSRVFPELSVTYSNKNLSFGIVDLGLFPNAAEKFGISLGGNMGQLPTYILFENAAEVTRFPEFNFEVKPSHPPITKLKKMKKS</sequence>
<gene>
    <name evidence="2" type="ORF">SLEP1_g52028</name>
</gene>
<evidence type="ECO:0008006" key="4">
    <source>
        <dbReference type="Google" id="ProtNLM"/>
    </source>
</evidence>
<feature type="transmembrane region" description="Helical" evidence="1">
    <location>
        <begin position="20"/>
        <end position="38"/>
    </location>
</feature>
<keyword evidence="1" id="KW-1133">Transmembrane helix</keyword>
<evidence type="ECO:0000256" key="1">
    <source>
        <dbReference type="SAM" id="Phobius"/>
    </source>
</evidence>
<accession>A0AAV5M8R1</accession>
<evidence type="ECO:0000313" key="2">
    <source>
        <dbReference type="EMBL" id="GKV44892.1"/>
    </source>
</evidence>
<protein>
    <recommendedName>
        <fullName evidence="4">Thioredoxin-related transmembrane protein 2</fullName>
    </recommendedName>
</protein>
<keyword evidence="1" id="KW-0812">Transmembrane</keyword>
<organism evidence="2 3">
    <name type="scientific">Rubroshorea leprosula</name>
    <dbReference type="NCBI Taxonomy" id="152421"/>
    <lineage>
        <taxon>Eukaryota</taxon>
        <taxon>Viridiplantae</taxon>
        <taxon>Streptophyta</taxon>
        <taxon>Embryophyta</taxon>
        <taxon>Tracheophyta</taxon>
        <taxon>Spermatophyta</taxon>
        <taxon>Magnoliopsida</taxon>
        <taxon>eudicotyledons</taxon>
        <taxon>Gunneridae</taxon>
        <taxon>Pentapetalae</taxon>
        <taxon>rosids</taxon>
        <taxon>malvids</taxon>
        <taxon>Malvales</taxon>
        <taxon>Dipterocarpaceae</taxon>
        <taxon>Rubroshorea</taxon>
    </lineage>
</organism>
<dbReference type="Proteomes" id="UP001054252">
    <property type="component" value="Unassembled WGS sequence"/>
</dbReference>
<dbReference type="InterPro" id="IPR036249">
    <property type="entry name" value="Thioredoxin-like_sf"/>
</dbReference>
<feature type="transmembrane region" description="Helical" evidence="1">
    <location>
        <begin position="50"/>
        <end position="69"/>
    </location>
</feature>
<keyword evidence="1" id="KW-0472">Membrane</keyword>
<comment type="caution">
    <text evidence="2">The sequence shown here is derived from an EMBL/GenBank/DDBJ whole genome shotgun (WGS) entry which is preliminary data.</text>
</comment>
<proteinExistence type="predicted"/>
<reference evidence="2 3" key="1">
    <citation type="journal article" date="2021" name="Commun. Biol.">
        <title>The genome of Shorea leprosula (Dipterocarpaceae) highlights the ecological relevance of drought in aseasonal tropical rainforests.</title>
        <authorList>
            <person name="Ng K.K.S."/>
            <person name="Kobayashi M.J."/>
            <person name="Fawcett J.A."/>
            <person name="Hatakeyama M."/>
            <person name="Paape T."/>
            <person name="Ng C.H."/>
            <person name="Ang C.C."/>
            <person name="Tnah L.H."/>
            <person name="Lee C.T."/>
            <person name="Nishiyama T."/>
            <person name="Sese J."/>
            <person name="O'Brien M.J."/>
            <person name="Copetti D."/>
            <person name="Mohd Noor M.I."/>
            <person name="Ong R.C."/>
            <person name="Putra M."/>
            <person name="Sireger I.Z."/>
            <person name="Indrioko S."/>
            <person name="Kosugi Y."/>
            <person name="Izuno A."/>
            <person name="Isagi Y."/>
            <person name="Lee S.L."/>
            <person name="Shimizu K.K."/>
        </authorList>
    </citation>
    <scope>NUCLEOTIDE SEQUENCE [LARGE SCALE GENOMIC DNA]</scope>
    <source>
        <strain evidence="2">214</strain>
    </source>
</reference>
<dbReference type="AlphaFoldDB" id="A0AAV5M8R1"/>
<name>A0AAV5M8R1_9ROSI</name>
<evidence type="ECO:0000313" key="3">
    <source>
        <dbReference type="Proteomes" id="UP001054252"/>
    </source>
</evidence>
<dbReference type="EMBL" id="BPVZ01000187">
    <property type="protein sequence ID" value="GKV44892.1"/>
    <property type="molecule type" value="Genomic_DNA"/>
</dbReference>